<comment type="function">
    <text evidence="7">Involved in DNA repair and RecF pathway recombination.</text>
</comment>
<dbReference type="Gene3D" id="2.40.50.140">
    <property type="entry name" value="Nucleic acid-binding proteins"/>
    <property type="match status" value="1"/>
</dbReference>
<keyword evidence="5 7" id="KW-0234">DNA repair</keyword>
<keyword evidence="10" id="KW-1185">Reference proteome</keyword>
<evidence type="ECO:0000256" key="5">
    <source>
        <dbReference type="ARBA" id="ARBA00023204"/>
    </source>
</evidence>
<keyword evidence="3 7" id="KW-0227">DNA damage</keyword>
<evidence type="ECO:0000256" key="4">
    <source>
        <dbReference type="ARBA" id="ARBA00023172"/>
    </source>
</evidence>
<feature type="domain" description="DNA replication/recombination mediator RecO N-terminal" evidence="8">
    <location>
        <begin position="1"/>
        <end position="79"/>
    </location>
</feature>
<evidence type="ECO:0000256" key="1">
    <source>
        <dbReference type="ARBA" id="ARBA00007452"/>
    </source>
</evidence>
<accession>A0ABY7JQC4</accession>
<evidence type="ECO:0000256" key="3">
    <source>
        <dbReference type="ARBA" id="ARBA00022763"/>
    </source>
</evidence>
<gene>
    <name evidence="7 9" type="primary">recO</name>
    <name evidence="9" type="ORF">O0R46_06080</name>
</gene>
<comment type="similarity">
    <text evidence="1 7">Belongs to the RecO family.</text>
</comment>
<evidence type="ECO:0000259" key="8">
    <source>
        <dbReference type="Pfam" id="PF11967"/>
    </source>
</evidence>
<dbReference type="InterPro" id="IPR037278">
    <property type="entry name" value="ARFGAP/RecO"/>
</dbReference>
<dbReference type="Pfam" id="PF02565">
    <property type="entry name" value="RecO_C"/>
    <property type="match status" value="1"/>
</dbReference>
<keyword evidence="4 7" id="KW-0233">DNA recombination</keyword>
<sequence length="248" mass="28671">MIVINTQGVVLRTMKYKENDIILTLLTRQYGKVTAIARGAQRQKSKFLAGSQLFSYNTYTLKKQKDMFVVYQCENIKSFYNISSDFEAFSYATFIVKLVENNSIEGQTNNRLFELLVHTLFLYSEKADNKMFLLDAFILKFIDFIGYRPNVDKCSICSRNSYEYALFSIGSGGIVCNHCIDKDDKYFNIDQTIVSLMQYILATEIVDCSKAQVANVLVEQLYSLLKMYLIHYFDNTSFKSIDMFKGIK</sequence>
<evidence type="ECO:0000313" key="10">
    <source>
        <dbReference type="Proteomes" id="UP001164187"/>
    </source>
</evidence>
<evidence type="ECO:0000256" key="7">
    <source>
        <dbReference type="HAMAP-Rule" id="MF_00201"/>
    </source>
</evidence>
<proteinExistence type="inferred from homology"/>
<organism evidence="9 10">
    <name type="scientific">Peptostreptococcus equinus</name>
    <dbReference type="NCBI Taxonomy" id="3003601"/>
    <lineage>
        <taxon>Bacteria</taxon>
        <taxon>Bacillati</taxon>
        <taxon>Bacillota</taxon>
        <taxon>Clostridia</taxon>
        <taxon>Peptostreptococcales</taxon>
        <taxon>Peptostreptococcaceae</taxon>
        <taxon>Peptostreptococcus</taxon>
    </lineage>
</organism>
<dbReference type="HAMAP" id="MF_00201">
    <property type="entry name" value="RecO"/>
    <property type="match status" value="1"/>
</dbReference>
<dbReference type="InterPro" id="IPR003717">
    <property type="entry name" value="RecO"/>
</dbReference>
<dbReference type="InterPro" id="IPR012340">
    <property type="entry name" value="NA-bd_OB-fold"/>
</dbReference>
<protein>
    <recommendedName>
        <fullName evidence="2 7">DNA repair protein RecO</fullName>
    </recommendedName>
    <alternativeName>
        <fullName evidence="6 7">Recombination protein O</fullName>
    </alternativeName>
</protein>
<dbReference type="Gene3D" id="1.20.1440.120">
    <property type="entry name" value="Recombination protein O, C-terminal domain"/>
    <property type="match status" value="1"/>
</dbReference>
<dbReference type="NCBIfam" id="TIGR00613">
    <property type="entry name" value="reco"/>
    <property type="match status" value="1"/>
</dbReference>
<dbReference type="Proteomes" id="UP001164187">
    <property type="component" value="Chromosome"/>
</dbReference>
<dbReference type="SUPFAM" id="SSF57863">
    <property type="entry name" value="ArfGap/RecO-like zinc finger"/>
    <property type="match status" value="1"/>
</dbReference>
<evidence type="ECO:0000256" key="6">
    <source>
        <dbReference type="ARBA" id="ARBA00033409"/>
    </source>
</evidence>
<dbReference type="PANTHER" id="PTHR33991:SF1">
    <property type="entry name" value="DNA REPAIR PROTEIN RECO"/>
    <property type="match status" value="1"/>
</dbReference>
<dbReference type="PANTHER" id="PTHR33991">
    <property type="entry name" value="DNA REPAIR PROTEIN RECO"/>
    <property type="match status" value="1"/>
</dbReference>
<reference evidence="9" key="1">
    <citation type="submission" date="2022-12" db="EMBL/GenBank/DDBJ databases">
        <title>Peptostreptococcus.</title>
        <authorList>
            <person name="Lee S.H."/>
        </authorList>
    </citation>
    <scope>NUCLEOTIDE SEQUENCE</scope>
    <source>
        <strain evidence="9">CBA3647</strain>
    </source>
</reference>
<dbReference type="InterPro" id="IPR022572">
    <property type="entry name" value="DNA_rep/recomb_RecO_N"/>
</dbReference>
<evidence type="ECO:0000313" key="9">
    <source>
        <dbReference type="EMBL" id="WAW14175.1"/>
    </source>
</evidence>
<dbReference type="RefSeq" id="WP_269310837.1">
    <property type="nucleotide sequence ID" value="NZ_CP114052.1"/>
</dbReference>
<evidence type="ECO:0000256" key="2">
    <source>
        <dbReference type="ARBA" id="ARBA00021310"/>
    </source>
</evidence>
<dbReference type="Pfam" id="PF11967">
    <property type="entry name" value="RecO_N"/>
    <property type="match status" value="1"/>
</dbReference>
<dbReference type="EMBL" id="CP114052">
    <property type="protein sequence ID" value="WAW14175.1"/>
    <property type="molecule type" value="Genomic_DNA"/>
</dbReference>
<dbReference type="Gene3D" id="6.20.220.20">
    <property type="entry name" value="Recombination protein O, zinc-binding domain"/>
    <property type="match status" value="1"/>
</dbReference>
<name>A0ABY7JQC4_9FIRM</name>
<dbReference type="InterPro" id="IPR042242">
    <property type="entry name" value="RecO_C"/>
</dbReference>
<dbReference type="SUPFAM" id="SSF50249">
    <property type="entry name" value="Nucleic acid-binding proteins"/>
    <property type="match status" value="1"/>
</dbReference>